<keyword evidence="2" id="KW-1185">Reference proteome</keyword>
<gene>
    <name evidence="1" type="ORF">LAZ67_1004222</name>
</gene>
<dbReference type="Proteomes" id="UP001235939">
    <property type="component" value="Chromosome 01"/>
</dbReference>
<evidence type="ECO:0000313" key="2">
    <source>
        <dbReference type="Proteomes" id="UP001235939"/>
    </source>
</evidence>
<name>A0ABY6K0D4_9ARAC</name>
<evidence type="ECO:0000313" key="1">
    <source>
        <dbReference type="EMBL" id="UYV61280.1"/>
    </source>
</evidence>
<accession>A0ABY6K0D4</accession>
<organism evidence="1 2">
    <name type="scientific">Cordylochernes scorpioides</name>
    <dbReference type="NCBI Taxonomy" id="51811"/>
    <lineage>
        <taxon>Eukaryota</taxon>
        <taxon>Metazoa</taxon>
        <taxon>Ecdysozoa</taxon>
        <taxon>Arthropoda</taxon>
        <taxon>Chelicerata</taxon>
        <taxon>Arachnida</taxon>
        <taxon>Pseudoscorpiones</taxon>
        <taxon>Cheliferoidea</taxon>
        <taxon>Chernetidae</taxon>
        <taxon>Cordylochernes</taxon>
    </lineage>
</organism>
<sequence length="74" mass="8277">MMGGAVMTDTAVAAERSHRMGLVNRSIILKALVADVSSFLEWKNPNGFIRLLDNGISYECRTLLFKALHNLIER</sequence>
<proteinExistence type="predicted"/>
<protein>
    <submittedName>
        <fullName evidence="1">MED13L</fullName>
    </submittedName>
</protein>
<reference evidence="1 2" key="1">
    <citation type="submission" date="2022-01" db="EMBL/GenBank/DDBJ databases">
        <title>A chromosomal length assembly of Cordylochernes scorpioides.</title>
        <authorList>
            <person name="Zeh D."/>
            <person name="Zeh J."/>
        </authorList>
    </citation>
    <scope>NUCLEOTIDE SEQUENCE [LARGE SCALE GENOMIC DNA]</scope>
    <source>
        <strain evidence="1">IN4F17</strain>
        <tissue evidence="1">Whole Body</tissue>
    </source>
</reference>
<dbReference type="EMBL" id="CP092863">
    <property type="protein sequence ID" value="UYV61280.1"/>
    <property type="molecule type" value="Genomic_DNA"/>
</dbReference>